<evidence type="ECO:0000313" key="2">
    <source>
        <dbReference type="Proteomes" id="UP001149163"/>
    </source>
</evidence>
<evidence type="ECO:0000313" key="1">
    <source>
        <dbReference type="EMBL" id="KAJ5174967.1"/>
    </source>
</evidence>
<dbReference type="GeneID" id="81422145"/>
<protein>
    <submittedName>
        <fullName evidence="1">Uncharacterized protein</fullName>
    </submittedName>
</protein>
<reference evidence="1" key="1">
    <citation type="submission" date="2022-11" db="EMBL/GenBank/DDBJ databases">
        <authorList>
            <person name="Petersen C."/>
        </authorList>
    </citation>
    <scope>NUCLEOTIDE SEQUENCE</scope>
    <source>
        <strain evidence="1">IBT 26290</strain>
    </source>
</reference>
<comment type="caution">
    <text evidence="1">The sequence shown here is derived from an EMBL/GenBank/DDBJ whole genome shotgun (WGS) entry which is preliminary data.</text>
</comment>
<dbReference type="RefSeq" id="XP_056546575.1">
    <property type="nucleotide sequence ID" value="XM_056682969.1"/>
</dbReference>
<keyword evidence="2" id="KW-1185">Reference proteome</keyword>
<name>A0A9W9IEJ3_9EURO</name>
<sequence>MAPPSPATPTGGLSLGIHSAGTGPNWYINVVDWVLLDEVAGSQERPHPVCTVSTPSPSRIPSAMACEVGACGVDPALS</sequence>
<organism evidence="1 2">
    <name type="scientific">Penicillium canariense</name>
    <dbReference type="NCBI Taxonomy" id="189055"/>
    <lineage>
        <taxon>Eukaryota</taxon>
        <taxon>Fungi</taxon>
        <taxon>Dikarya</taxon>
        <taxon>Ascomycota</taxon>
        <taxon>Pezizomycotina</taxon>
        <taxon>Eurotiomycetes</taxon>
        <taxon>Eurotiomycetidae</taxon>
        <taxon>Eurotiales</taxon>
        <taxon>Aspergillaceae</taxon>
        <taxon>Penicillium</taxon>
    </lineage>
</organism>
<gene>
    <name evidence="1" type="ORF">N7482_000844</name>
</gene>
<proteinExistence type="predicted"/>
<dbReference type="Proteomes" id="UP001149163">
    <property type="component" value="Unassembled WGS sequence"/>
</dbReference>
<accession>A0A9W9IEJ3</accession>
<dbReference type="EMBL" id="JAPQKN010000001">
    <property type="protein sequence ID" value="KAJ5174967.1"/>
    <property type="molecule type" value="Genomic_DNA"/>
</dbReference>
<reference evidence="1" key="2">
    <citation type="journal article" date="2023" name="IMA Fungus">
        <title>Comparative genomic study of the Penicillium genus elucidates a diverse pangenome and 15 lateral gene transfer events.</title>
        <authorList>
            <person name="Petersen C."/>
            <person name="Sorensen T."/>
            <person name="Nielsen M.R."/>
            <person name="Sondergaard T.E."/>
            <person name="Sorensen J.L."/>
            <person name="Fitzpatrick D.A."/>
            <person name="Frisvad J.C."/>
            <person name="Nielsen K.L."/>
        </authorList>
    </citation>
    <scope>NUCLEOTIDE SEQUENCE</scope>
    <source>
        <strain evidence="1">IBT 26290</strain>
    </source>
</reference>
<dbReference type="AlphaFoldDB" id="A0A9W9IEJ3"/>